<protein>
    <submittedName>
        <fullName evidence="3">Alpha/beta hydrolase family protein</fullName>
    </submittedName>
</protein>
<proteinExistence type="predicted"/>
<keyword evidence="3" id="KW-0378">Hydrolase</keyword>
<dbReference type="InterPro" id="IPR000073">
    <property type="entry name" value="AB_hydrolase_1"/>
</dbReference>
<organism evidence="3 4">
    <name type="scientific">Microbulbifer donghaiensis</name>
    <dbReference type="NCBI Taxonomy" id="494016"/>
    <lineage>
        <taxon>Bacteria</taxon>
        <taxon>Pseudomonadati</taxon>
        <taxon>Pseudomonadota</taxon>
        <taxon>Gammaproteobacteria</taxon>
        <taxon>Cellvibrionales</taxon>
        <taxon>Microbulbiferaceae</taxon>
        <taxon>Microbulbifer</taxon>
    </lineage>
</organism>
<dbReference type="AlphaFoldDB" id="A0A1M5EBC7"/>
<dbReference type="RefSeq" id="WP_073275880.1">
    <property type="nucleotide sequence ID" value="NZ_FQVA01000003.1"/>
</dbReference>
<dbReference type="InterPro" id="IPR029058">
    <property type="entry name" value="AB_hydrolase_fold"/>
</dbReference>
<accession>A0A1M5EBC7</accession>
<dbReference type="PIRSF" id="PIRSF037442">
    <property type="entry name" value="UCP037442_abhydr"/>
    <property type="match status" value="1"/>
</dbReference>
<feature type="transmembrane region" description="Helical" evidence="1">
    <location>
        <begin position="150"/>
        <end position="167"/>
    </location>
</feature>
<evidence type="ECO:0000256" key="1">
    <source>
        <dbReference type="SAM" id="Phobius"/>
    </source>
</evidence>
<gene>
    <name evidence="3" type="ORF">SAMN04487965_2642</name>
</gene>
<dbReference type="Pfam" id="PF12697">
    <property type="entry name" value="Abhydrolase_6"/>
    <property type="match status" value="1"/>
</dbReference>
<keyword evidence="1" id="KW-0812">Transmembrane</keyword>
<dbReference type="Proteomes" id="UP000184170">
    <property type="component" value="Unassembled WGS sequence"/>
</dbReference>
<dbReference type="GO" id="GO:0016787">
    <property type="term" value="F:hydrolase activity"/>
    <property type="evidence" value="ECO:0007669"/>
    <property type="project" value="UniProtKB-KW"/>
</dbReference>
<evidence type="ECO:0000259" key="2">
    <source>
        <dbReference type="Pfam" id="PF12697"/>
    </source>
</evidence>
<dbReference type="InterPro" id="IPR017208">
    <property type="entry name" value="UCP037442_abhydr"/>
</dbReference>
<reference evidence="4" key="1">
    <citation type="submission" date="2016-11" db="EMBL/GenBank/DDBJ databases">
        <authorList>
            <person name="Varghese N."/>
            <person name="Submissions S."/>
        </authorList>
    </citation>
    <scope>NUCLEOTIDE SEQUENCE [LARGE SCALE GENOMIC DNA]</scope>
    <source>
        <strain evidence="4">CGMCC 1.7063</strain>
    </source>
</reference>
<evidence type="ECO:0000313" key="3">
    <source>
        <dbReference type="EMBL" id="SHF76381.1"/>
    </source>
</evidence>
<feature type="domain" description="AB hydrolase-1" evidence="2">
    <location>
        <begin position="44"/>
        <end position="242"/>
    </location>
</feature>
<evidence type="ECO:0000313" key="4">
    <source>
        <dbReference type="Proteomes" id="UP000184170"/>
    </source>
</evidence>
<keyword evidence="4" id="KW-1185">Reference proteome</keyword>
<dbReference type="Gene3D" id="3.40.50.1820">
    <property type="entry name" value="alpha/beta hydrolase"/>
    <property type="match status" value="1"/>
</dbReference>
<dbReference type="STRING" id="494016.SAMN04487965_2642"/>
<name>A0A1M5EBC7_9GAMM</name>
<keyword evidence="1" id="KW-0472">Membrane</keyword>
<sequence>MQQQIHTLKFGPFLVPVTVSRRAGDGPLALVLPALGVPAVKYERLRQVLHDRGYHTAVAELPGTGDSRPRPHRGADYDYSDLVFTFIPQLLRLLERQFPAGPELILGHSIGGQAATLAARAGLTGAARVVSVASGHIHYRCWQGTQRLSLLWAAAMAGLLANLLGYFPGARLGFGGREARGLMTDWSRSILSGRFAPEKRMAPAWQGPQPTLHIALAGDPFAPLKATQRLAAITGGEARQMPAPHPQGNPHLSWIKSPQPIVAAVEQWLQQDRTPAPATEAAD</sequence>
<keyword evidence="1" id="KW-1133">Transmembrane helix</keyword>
<dbReference type="EMBL" id="FQVA01000003">
    <property type="protein sequence ID" value="SHF76381.1"/>
    <property type="molecule type" value="Genomic_DNA"/>
</dbReference>
<dbReference type="SUPFAM" id="SSF53474">
    <property type="entry name" value="alpha/beta-Hydrolases"/>
    <property type="match status" value="1"/>
</dbReference>
<dbReference type="OrthoDB" id="9785076at2"/>